<keyword evidence="4" id="KW-0862">Zinc</keyword>
<dbReference type="SUPFAM" id="SSF48019">
    <property type="entry name" value="post-AAA+ oligomerization domain-like"/>
    <property type="match status" value="1"/>
</dbReference>
<keyword evidence="6 8" id="KW-0239">DNA-directed DNA polymerase</keyword>
<keyword evidence="8" id="KW-0548">Nucleotidyltransferase</keyword>
<dbReference type="AlphaFoldDB" id="A0A2N2E2C0"/>
<comment type="function">
    <text evidence="8">DNA polymerase III is a complex, multichain enzyme responsible for most of the replicative synthesis in bacteria. This DNA polymerase also exhibits 3' to 5' exonuclease activity.</text>
</comment>
<evidence type="ECO:0000256" key="2">
    <source>
        <dbReference type="ARBA" id="ARBA00022723"/>
    </source>
</evidence>
<dbReference type="GO" id="GO:0003677">
    <property type="term" value="F:DNA binding"/>
    <property type="evidence" value="ECO:0007669"/>
    <property type="project" value="InterPro"/>
</dbReference>
<evidence type="ECO:0000256" key="7">
    <source>
        <dbReference type="ARBA" id="ARBA00049244"/>
    </source>
</evidence>
<evidence type="ECO:0000256" key="4">
    <source>
        <dbReference type="ARBA" id="ARBA00022833"/>
    </source>
</evidence>
<organism evidence="11 12">
    <name type="scientific">Candidatus Falkowbacteria bacterium HGW-Falkowbacteria-2</name>
    <dbReference type="NCBI Taxonomy" id="2013769"/>
    <lineage>
        <taxon>Bacteria</taxon>
        <taxon>Candidatus Falkowiibacteriota</taxon>
    </lineage>
</organism>
<evidence type="ECO:0000313" key="12">
    <source>
        <dbReference type="Proteomes" id="UP000233325"/>
    </source>
</evidence>
<comment type="similarity">
    <text evidence="1 8">Belongs to the DnaX/STICHEL family.</text>
</comment>
<reference evidence="11 12" key="1">
    <citation type="journal article" date="2017" name="ISME J.">
        <title>Potential for microbial H2 and metal transformations associated with novel bacteria and archaea in deep terrestrial subsurface sediments.</title>
        <authorList>
            <person name="Hernsdorf A.W."/>
            <person name="Amano Y."/>
            <person name="Miyakawa K."/>
            <person name="Ise K."/>
            <person name="Suzuki Y."/>
            <person name="Anantharaman K."/>
            <person name="Probst A."/>
            <person name="Burstein D."/>
            <person name="Thomas B.C."/>
            <person name="Banfield J.F."/>
        </authorList>
    </citation>
    <scope>NUCLEOTIDE SEQUENCE [LARGE SCALE GENOMIC DNA]</scope>
    <source>
        <strain evidence="11">HGW-Falkowbacteria-2</strain>
    </source>
</reference>
<protein>
    <recommendedName>
        <fullName evidence="8">DNA polymerase III subunit gamma/tau</fullName>
        <ecNumber evidence="8">2.7.7.7</ecNumber>
    </recommendedName>
</protein>
<comment type="catalytic activity">
    <reaction evidence="7 8">
        <text>DNA(n) + a 2'-deoxyribonucleoside 5'-triphosphate = DNA(n+1) + diphosphate</text>
        <dbReference type="Rhea" id="RHEA:22508"/>
        <dbReference type="Rhea" id="RHEA-COMP:17339"/>
        <dbReference type="Rhea" id="RHEA-COMP:17340"/>
        <dbReference type="ChEBI" id="CHEBI:33019"/>
        <dbReference type="ChEBI" id="CHEBI:61560"/>
        <dbReference type="ChEBI" id="CHEBI:173112"/>
        <dbReference type="EC" id="2.7.7.7"/>
    </reaction>
</comment>
<dbReference type="GO" id="GO:0006261">
    <property type="term" value="P:DNA-templated DNA replication"/>
    <property type="evidence" value="ECO:0007669"/>
    <property type="project" value="TreeGrafter"/>
</dbReference>
<evidence type="ECO:0000259" key="10">
    <source>
        <dbReference type="SMART" id="SM00382"/>
    </source>
</evidence>
<feature type="compositionally biased region" description="Low complexity" evidence="9">
    <location>
        <begin position="495"/>
        <end position="510"/>
    </location>
</feature>
<proteinExistence type="inferred from homology"/>
<dbReference type="GO" id="GO:0005524">
    <property type="term" value="F:ATP binding"/>
    <property type="evidence" value="ECO:0007669"/>
    <property type="project" value="UniProtKB-KW"/>
</dbReference>
<comment type="caution">
    <text evidence="11">The sequence shown here is derived from an EMBL/GenBank/DDBJ whole genome shotgun (WGS) entry which is preliminary data.</text>
</comment>
<evidence type="ECO:0000256" key="8">
    <source>
        <dbReference type="RuleBase" id="RU364063"/>
    </source>
</evidence>
<evidence type="ECO:0000256" key="1">
    <source>
        <dbReference type="ARBA" id="ARBA00006360"/>
    </source>
</evidence>
<dbReference type="EMBL" id="PHAH01000009">
    <property type="protein sequence ID" value="PKM88870.1"/>
    <property type="molecule type" value="Genomic_DNA"/>
</dbReference>
<dbReference type="CDD" id="cd18137">
    <property type="entry name" value="HLD_clamp_pol_III_gamma_tau"/>
    <property type="match status" value="1"/>
</dbReference>
<dbReference type="PANTHER" id="PTHR11669:SF0">
    <property type="entry name" value="PROTEIN STICHEL-LIKE 2"/>
    <property type="match status" value="1"/>
</dbReference>
<evidence type="ECO:0000256" key="3">
    <source>
        <dbReference type="ARBA" id="ARBA00022741"/>
    </source>
</evidence>
<dbReference type="PANTHER" id="PTHR11669">
    <property type="entry name" value="REPLICATION FACTOR C / DNA POLYMERASE III GAMMA-TAU SUBUNIT"/>
    <property type="match status" value="1"/>
</dbReference>
<feature type="region of interest" description="Disordered" evidence="9">
    <location>
        <begin position="369"/>
        <end position="397"/>
    </location>
</feature>
<dbReference type="GO" id="GO:0009360">
    <property type="term" value="C:DNA polymerase III complex"/>
    <property type="evidence" value="ECO:0007669"/>
    <property type="project" value="InterPro"/>
</dbReference>
<comment type="subunit">
    <text evidence="8">DNA polymerase III contains a core (composed of alpha, epsilon and theta chains) that associates with a tau subunit. This core dimerizes to form the POLIII' complex. PolIII' associates with the gamma complex (composed of gamma, delta, delta', psi and chi chains) and with the beta chain to form the complete DNA polymerase III complex.</text>
</comment>
<feature type="domain" description="AAA+ ATPase" evidence="10">
    <location>
        <begin position="35"/>
        <end position="180"/>
    </location>
</feature>
<dbReference type="SMART" id="SM00382">
    <property type="entry name" value="AAA"/>
    <property type="match status" value="1"/>
</dbReference>
<dbReference type="GO" id="GO:0003887">
    <property type="term" value="F:DNA-directed DNA polymerase activity"/>
    <property type="evidence" value="ECO:0007669"/>
    <property type="project" value="UniProtKB-KW"/>
</dbReference>
<dbReference type="FunFam" id="3.40.50.300:FF:000014">
    <property type="entry name" value="DNA polymerase III subunit gamma/tau"/>
    <property type="match status" value="1"/>
</dbReference>
<sequence length="537" mass="58418">MPTLYRDYRPQKFADILGQNHLKITLQNELASGTLGQAYLFCGPRAVGKTSMARVLAQTVNCERRKEGKSEPCGECSACESIRKGNFMDVMEIDAASNTGVDNVRDNIISSARLSPSSGKMKVFIIDEVHMLSISAFNALLKIIEEPPRHILFILCTTEVHKVPDTIISRCQRFDFKRISPSEIVKKLGRIASEEKIEVSREVLEDVARQSGGHLRDAESLFGQVLALGGDKIGAEEAELVLPRHHHQDALLLIELILKKNAGGAVALVNRLADSGVNFKSFIEETLMMLRKIMIQSAQPGLAEKLGLDFGEQLELRVGVLATQMPLPVCLRALRRFLDLAQEKNSSIPQLPLEIAVVELCLSADQSSSPAMSTAHTPAPPVTAATTAKKEASATPKSGAIAADLSEEEVLARWPEVLLKIKKYNHSLSFVLQNCLPQALRSGNIALRFKYKFHRDRILDASVRGIMESILAEVFAGQVEIEAILDENIELDSRPLAASSSPTPAPVVESSPPPAPAKPTDGVLGSLLQSFGGEAVS</sequence>
<dbReference type="Gene3D" id="1.10.8.60">
    <property type="match status" value="1"/>
</dbReference>
<dbReference type="EC" id="2.7.7.7" evidence="8"/>
<evidence type="ECO:0000256" key="5">
    <source>
        <dbReference type="ARBA" id="ARBA00022840"/>
    </source>
</evidence>
<evidence type="ECO:0000256" key="6">
    <source>
        <dbReference type="ARBA" id="ARBA00022932"/>
    </source>
</evidence>
<dbReference type="Gene3D" id="1.20.272.10">
    <property type="match status" value="1"/>
</dbReference>
<evidence type="ECO:0000256" key="9">
    <source>
        <dbReference type="SAM" id="MobiDB-lite"/>
    </source>
</evidence>
<dbReference type="NCBIfam" id="TIGR02397">
    <property type="entry name" value="dnaX_nterm"/>
    <property type="match status" value="1"/>
</dbReference>
<dbReference type="InterPro" id="IPR003593">
    <property type="entry name" value="AAA+_ATPase"/>
</dbReference>
<dbReference type="InterPro" id="IPR012763">
    <property type="entry name" value="DNA_pol_III_sug/sutau_N"/>
</dbReference>
<keyword evidence="5 8" id="KW-0067">ATP-binding</keyword>
<evidence type="ECO:0000313" key="11">
    <source>
        <dbReference type="EMBL" id="PKM88870.1"/>
    </source>
</evidence>
<keyword evidence="2" id="KW-0479">Metal-binding</keyword>
<dbReference type="InterPro" id="IPR045085">
    <property type="entry name" value="HLD_clamp_pol_III_gamma_tau"/>
</dbReference>
<dbReference type="GO" id="GO:0046872">
    <property type="term" value="F:metal ion binding"/>
    <property type="evidence" value="ECO:0007669"/>
    <property type="project" value="UniProtKB-KW"/>
</dbReference>
<dbReference type="CDD" id="cd00009">
    <property type="entry name" value="AAA"/>
    <property type="match status" value="1"/>
</dbReference>
<keyword evidence="8" id="KW-0808">Transferase</keyword>
<dbReference type="Proteomes" id="UP000233325">
    <property type="component" value="Unassembled WGS sequence"/>
</dbReference>
<accession>A0A2N2E2C0</accession>
<feature type="region of interest" description="Disordered" evidence="9">
    <location>
        <begin position="495"/>
        <end position="537"/>
    </location>
</feature>
<name>A0A2N2E2C0_9BACT</name>
<gene>
    <name evidence="8 11" type="primary">dnaX</name>
    <name evidence="11" type="ORF">CVU83_01040</name>
</gene>
<dbReference type="Pfam" id="PF22608">
    <property type="entry name" value="DNAX_ATPase_lid"/>
    <property type="match status" value="1"/>
</dbReference>
<feature type="compositionally biased region" description="Low complexity" evidence="9">
    <location>
        <begin position="373"/>
        <end position="397"/>
    </location>
</feature>
<keyword evidence="8" id="KW-0235">DNA replication</keyword>
<dbReference type="InterPro" id="IPR008921">
    <property type="entry name" value="DNA_pol3_clamp-load_cplx_C"/>
</dbReference>
<dbReference type="SUPFAM" id="SSF52540">
    <property type="entry name" value="P-loop containing nucleoside triphosphate hydrolases"/>
    <property type="match status" value="1"/>
</dbReference>
<dbReference type="Gene3D" id="3.40.50.300">
    <property type="entry name" value="P-loop containing nucleotide triphosphate hydrolases"/>
    <property type="match status" value="1"/>
</dbReference>
<keyword evidence="3 8" id="KW-0547">Nucleotide-binding</keyword>
<dbReference type="Pfam" id="PF13177">
    <property type="entry name" value="DNA_pol3_delta2"/>
    <property type="match status" value="1"/>
</dbReference>
<dbReference type="InterPro" id="IPR027417">
    <property type="entry name" value="P-loop_NTPase"/>
</dbReference>
<dbReference type="InterPro" id="IPR050238">
    <property type="entry name" value="DNA_Rep/Repair_Clamp_Loader"/>
</dbReference>